<keyword evidence="2" id="KW-1185">Reference proteome</keyword>
<evidence type="ECO:0000313" key="1">
    <source>
        <dbReference type="EMBL" id="EGD96141.1"/>
    </source>
</evidence>
<accession>F2RXU2</accession>
<dbReference type="Pfam" id="PF09814">
    <property type="entry name" value="HECT_2"/>
    <property type="match status" value="1"/>
</dbReference>
<dbReference type="GO" id="GO:0043161">
    <property type="term" value="P:proteasome-mediated ubiquitin-dependent protein catabolic process"/>
    <property type="evidence" value="ECO:0007669"/>
    <property type="project" value="TreeGrafter"/>
</dbReference>
<reference evidence="2" key="1">
    <citation type="journal article" date="2012" name="MBio">
        <title>Comparative genome analysis of Trichophyton rubrum and related dermatophytes reveals candidate genes involved in infection.</title>
        <authorList>
            <person name="Martinez D.A."/>
            <person name="Oliver B.G."/>
            <person name="Graeser Y."/>
            <person name="Goldberg J.M."/>
            <person name="Li W."/>
            <person name="Martinez-Rossi N.M."/>
            <person name="Monod M."/>
            <person name="Shelest E."/>
            <person name="Barton R.C."/>
            <person name="Birch E."/>
            <person name="Brakhage A.A."/>
            <person name="Chen Z."/>
            <person name="Gurr S.J."/>
            <person name="Heiman D."/>
            <person name="Heitman J."/>
            <person name="Kosti I."/>
            <person name="Rossi A."/>
            <person name="Saif S."/>
            <person name="Samalova M."/>
            <person name="Saunders C.W."/>
            <person name="Shea T."/>
            <person name="Summerbell R.C."/>
            <person name="Xu J."/>
            <person name="Young S."/>
            <person name="Zeng Q."/>
            <person name="Birren B.W."/>
            <person name="Cuomo C.A."/>
            <person name="White T.C."/>
        </authorList>
    </citation>
    <scope>NUCLEOTIDE SEQUENCE [LARGE SCALE GENOMIC DNA]</scope>
    <source>
        <strain evidence="2">CBS 112818</strain>
    </source>
</reference>
<dbReference type="GO" id="GO:0005829">
    <property type="term" value="C:cytosol"/>
    <property type="evidence" value="ECO:0007669"/>
    <property type="project" value="TreeGrafter"/>
</dbReference>
<proteinExistence type="predicted"/>
<dbReference type="PANTHER" id="PTHR31531:SF2">
    <property type="entry name" value="E3 UBIQUITIN-PROTEIN LIGASE E3D"/>
    <property type="match status" value="1"/>
</dbReference>
<organism evidence="1 2">
    <name type="scientific">Trichophyton tonsurans (strain CBS 112818)</name>
    <name type="common">Scalp ringworm fungus</name>
    <dbReference type="NCBI Taxonomy" id="647933"/>
    <lineage>
        <taxon>Eukaryota</taxon>
        <taxon>Fungi</taxon>
        <taxon>Dikarya</taxon>
        <taxon>Ascomycota</taxon>
        <taxon>Pezizomycotina</taxon>
        <taxon>Eurotiomycetes</taxon>
        <taxon>Eurotiomycetidae</taxon>
        <taxon>Onygenales</taxon>
        <taxon>Arthrodermataceae</taxon>
        <taxon>Trichophyton</taxon>
    </lineage>
</organism>
<dbReference type="GO" id="GO:0030332">
    <property type="term" value="F:cyclin binding"/>
    <property type="evidence" value="ECO:0007669"/>
    <property type="project" value="TreeGrafter"/>
</dbReference>
<dbReference type="GO" id="GO:0061630">
    <property type="term" value="F:ubiquitin protein ligase activity"/>
    <property type="evidence" value="ECO:0007669"/>
    <property type="project" value="TreeGrafter"/>
</dbReference>
<dbReference type="GO" id="GO:0006513">
    <property type="term" value="P:protein monoubiquitination"/>
    <property type="evidence" value="ECO:0007669"/>
    <property type="project" value="TreeGrafter"/>
</dbReference>
<dbReference type="GO" id="GO:0000209">
    <property type="term" value="P:protein polyubiquitination"/>
    <property type="evidence" value="ECO:0007669"/>
    <property type="project" value="TreeGrafter"/>
</dbReference>
<dbReference type="InterPro" id="IPR019193">
    <property type="entry name" value="UBQ-conj_enz_E2-bd_prot"/>
</dbReference>
<protein>
    <submittedName>
        <fullName evidence="1">Uncharacterized protein</fullName>
    </submittedName>
</protein>
<gene>
    <name evidence="1" type="ORF">TESG_03597</name>
</gene>
<dbReference type="GO" id="GO:0051865">
    <property type="term" value="P:protein autoubiquitination"/>
    <property type="evidence" value="ECO:0007669"/>
    <property type="project" value="TreeGrafter"/>
</dbReference>
<dbReference type="EMBL" id="GG698492">
    <property type="protein sequence ID" value="EGD96141.1"/>
    <property type="molecule type" value="Genomic_DNA"/>
</dbReference>
<dbReference type="GO" id="GO:0000151">
    <property type="term" value="C:ubiquitin ligase complex"/>
    <property type="evidence" value="ECO:0007669"/>
    <property type="project" value="TreeGrafter"/>
</dbReference>
<dbReference type="GO" id="GO:0031624">
    <property type="term" value="F:ubiquitin conjugating enzyme binding"/>
    <property type="evidence" value="ECO:0007669"/>
    <property type="project" value="TreeGrafter"/>
</dbReference>
<evidence type="ECO:0000313" key="2">
    <source>
        <dbReference type="Proteomes" id="UP000009172"/>
    </source>
</evidence>
<dbReference type="AlphaFoldDB" id="F2RXU2"/>
<sequence length="226" mass="24810">CVVWMFTLTSLGSTKGRGVKRSADIGCLDVFHALNSARVPLANLRYRTNSFSPPSVPILCCKSCGSAVGEVQNSLQGVELFKASVSISHQANCAACTYMDKNLLENYPPELIVGFQLLEAVERSGTRRFAIHCGSEDNQQHNGLLAWVFNTDLRYSFKDTSSASRSVSARCAMKVFYKHVANVQPLVNPDLGMPSVTSLEELRLPLHIYHCIKSVLEKSTSQLPPS</sequence>
<dbReference type="PANTHER" id="PTHR31531">
    <property type="entry name" value="E3 UBIQUITIN-PROTEIN LIGASE E3D FAMILY MEMBER"/>
    <property type="match status" value="1"/>
</dbReference>
<dbReference type="Proteomes" id="UP000009172">
    <property type="component" value="Unassembled WGS sequence"/>
</dbReference>
<feature type="non-terminal residue" evidence="1">
    <location>
        <position position="226"/>
    </location>
</feature>
<dbReference type="HOGENOM" id="CLU_1227403_0_0_1"/>
<feature type="non-terminal residue" evidence="1">
    <location>
        <position position="1"/>
    </location>
</feature>
<dbReference type="GO" id="GO:0005634">
    <property type="term" value="C:nucleus"/>
    <property type="evidence" value="ECO:0007669"/>
    <property type="project" value="TreeGrafter"/>
</dbReference>
<name>F2RXU2_TRIT1</name>